<protein>
    <submittedName>
        <fullName evidence="2">Secreted protein</fullName>
    </submittedName>
</protein>
<accession>A0A1I7WIT0</accession>
<dbReference type="InterPro" id="IPR015449">
    <property type="entry name" value="K_chnl_Ca-activ_SK"/>
</dbReference>
<dbReference type="GO" id="GO:0016286">
    <property type="term" value="F:small conductance calcium-activated potassium channel activity"/>
    <property type="evidence" value="ECO:0007669"/>
    <property type="project" value="InterPro"/>
</dbReference>
<reference evidence="2" key="1">
    <citation type="submission" date="2016-11" db="UniProtKB">
        <authorList>
            <consortium name="WormBaseParasite"/>
        </authorList>
    </citation>
    <scope>IDENTIFICATION</scope>
</reference>
<organism evidence="1 2">
    <name type="scientific">Heterorhabditis bacteriophora</name>
    <name type="common">Entomopathogenic nematode worm</name>
    <dbReference type="NCBI Taxonomy" id="37862"/>
    <lineage>
        <taxon>Eukaryota</taxon>
        <taxon>Metazoa</taxon>
        <taxon>Ecdysozoa</taxon>
        <taxon>Nematoda</taxon>
        <taxon>Chromadorea</taxon>
        <taxon>Rhabditida</taxon>
        <taxon>Rhabditina</taxon>
        <taxon>Rhabditomorpha</taxon>
        <taxon>Strongyloidea</taxon>
        <taxon>Heterorhabditidae</taxon>
        <taxon>Heterorhabditis</taxon>
    </lineage>
</organism>
<name>A0A1I7WIT0_HETBA</name>
<evidence type="ECO:0000313" key="2">
    <source>
        <dbReference type="WBParaSite" id="Hba_04877"/>
    </source>
</evidence>
<evidence type="ECO:0000313" key="1">
    <source>
        <dbReference type="Proteomes" id="UP000095283"/>
    </source>
</evidence>
<dbReference type="WBParaSite" id="Hba_04877">
    <property type="protein sequence ID" value="Hba_04877"/>
    <property type="gene ID" value="Hba_04877"/>
</dbReference>
<dbReference type="Pfam" id="PF03530">
    <property type="entry name" value="SK_channel"/>
    <property type="match status" value="1"/>
</dbReference>
<dbReference type="GO" id="GO:0016020">
    <property type="term" value="C:membrane"/>
    <property type="evidence" value="ECO:0007669"/>
    <property type="project" value="InterPro"/>
</dbReference>
<sequence>MILYYWEYLLFISLNIVNRAPHHGPVITVEDTGSQLRINHVKSSITDSLIESQKGSVDKSAVVFCESNGSTGSHPTTGHFKRNNSRYVFSFLIYTSFLNLDLVDCGADDWRVVATTEKVLQFCTEFILCAICPLPGSGSMNWSFIETSRNMHSGQGRSFHIKEDIWTGRPGCTFNYVLKCIVVHWYV</sequence>
<dbReference type="AlphaFoldDB" id="A0A1I7WIT0"/>
<proteinExistence type="predicted"/>
<dbReference type="Proteomes" id="UP000095283">
    <property type="component" value="Unplaced"/>
</dbReference>
<keyword evidence="1" id="KW-1185">Reference proteome</keyword>